<dbReference type="PROSITE" id="PS00237">
    <property type="entry name" value="G_PROTEIN_RECEP_F1_1"/>
    <property type="match status" value="1"/>
</dbReference>
<dbReference type="GO" id="GO:0005886">
    <property type="term" value="C:plasma membrane"/>
    <property type="evidence" value="ECO:0007669"/>
    <property type="project" value="UniProtKB-SubCell"/>
</dbReference>
<evidence type="ECO:0000256" key="6">
    <source>
        <dbReference type="ARBA" id="ARBA00022989"/>
    </source>
</evidence>
<protein>
    <recommendedName>
        <fullName evidence="10">Olfactory receptor</fullName>
    </recommendedName>
</protein>
<feature type="transmembrane region" description="Helical" evidence="10">
    <location>
        <begin position="63"/>
        <end position="89"/>
    </location>
</feature>
<dbReference type="GO" id="GO:0004930">
    <property type="term" value="F:G protein-coupled receptor activity"/>
    <property type="evidence" value="ECO:0007669"/>
    <property type="project" value="UniProtKB-KW"/>
</dbReference>
<feature type="transmembrane region" description="Helical" evidence="10">
    <location>
        <begin position="239"/>
        <end position="262"/>
    </location>
</feature>
<sequence length="313" mass="34431">MMSPNGTISAPFMFILVGIPGLESAHIWLSIPFCSMYMVALLGNCSVLLVIKEEPSLHEPMDLFLSMLALTDLLLASSVALKLLGIFWFDAGEISFDACLAQMFSVHFLSAMESGVLLGMALDRYVAICQPLRYASILTGPRVVKAGLLLLLRGVTIVGPCPLLVRRLPFCKSKVIAHSYCDHMAVVKLACADPTVDSLYGLVLILMISGSDMLCIALSYTLILHTILHLPTKEARLKAFNTCTTHICVILAFYIPGLLTLLMHRYSHHMVPTLHILLANLYLLLPPTLNPIVYGVRTKAIRKVSRTGFFLDD</sequence>
<dbReference type="PRINTS" id="PR00237">
    <property type="entry name" value="GPCRRHODOPSN"/>
</dbReference>
<name>A0A8D0H4Y8_SPHPU</name>
<evidence type="ECO:0000256" key="9">
    <source>
        <dbReference type="RuleBase" id="RU000688"/>
    </source>
</evidence>
<evidence type="ECO:0000313" key="13">
    <source>
        <dbReference type="Proteomes" id="UP000694392"/>
    </source>
</evidence>
<dbReference type="Pfam" id="PF13853">
    <property type="entry name" value="7tm_4"/>
    <property type="match status" value="1"/>
</dbReference>
<evidence type="ECO:0000256" key="2">
    <source>
        <dbReference type="ARBA" id="ARBA00004141"/>
    </source>
</evidence>
<feature type="transmembrane region" description="Helical" evidence="10">
    <location>
        <begin position="35"/>
        <end position="51"/>
    </location>
</feature>
<feature type="transmembrane region" description="Helical" evidence="10">
    <location>
        <begin position="274"/>
        <end position="296"/>
    </location>
</feature>
<dbReference type="OMA" id="IVGPCPL"/>
<dbReference type="Ensembl" id="ENSSPUT00000015577.1">
    <property type="protein sequence ID" value="ENSSPUP00000014596.1"/>
    <property type="gene ID" value="ENSSPUG00000011263.1"/>
</dbReference>
<dbReference type="Proteomes" id="UP000694392">
    <property type="component" value="Unplaced"/>
</dbReference>
<feature type="transmembrane region" description="Helical" evidence="10">
    <location>
        <begin position="143"/>
        <end position="165"/>
    </location>
</feature>
<evidence type="ECO:0000313" key="12">
    <source>
        <dbReference type="Ensembl" id="ENSSPUP00000014596.1"/>
    </source>
</evidence>
<reference evidence="12" key="2">
    <citation type="submission" date="2025-09" db="UniProtKB">
        <authorList>
            <consortium name="Ensembl"/>
        </authorList>
    </citation>
    <scope>IDENTIFICATION</scope>
</reference>
<keyword evidence="10" id="KW-1003">Cell membrane</keyword>
<evidence type="ECO:0000256" key="7">
    <source>
        <dbReference type="ARBA" id="ARBA00023136"/>
    </source>
</evidence>
<dbReference type="GeneTree" id="ENSGT01150000286987"/>
<reference evidence="12" key="1">
    <citation type="submission" date="2025-08" db="UniProtKB">
        <authorList>
            <consortium name="Ensembl"/>
        </authorList>
    </citation>
    <scope>IDENTIFICATION</scope>
</reference>
<evidence type="ECO:0000259" key="11">
    <source>
        <dbReference type="PROSITE" id="PS50262"/>
    </source>
</evidence>
<keyword evidence="7 10" id="KW-0472">Membrane</keyword>
<feature type="transmembrane region" description="Helical" evidence="10">
    <location>
        <begin position="199"/>
        <end position="227"/>
    </location>
</feature>
<dbReference type="GO" id="GO:0004984">
    <property type="term" value="F:olfactory receptor activity"/>
    <property type="evidence" value="ECO:0007669"/>
    <property type="project" value="InterPro"/>
</dbReference>
<dbReference type="InterPro" id="IPR050402">
    <property type="entry name" value="OR51/52/56-like"/>
</dbReference>
<dbReference type="PRINTS" id="PR00245">
    <property type="entry name" value="OLFACTORYR"/>
</dbReference>
<evidence type="ECO:0000256" key="10">
    <source>
        <dbReference type="RuleBase" id="RU363047"/>
    </source>
</evidence>
<organism evidence="12 13">
    <name type="scientific">Sphenodon punctatus</name>
    <name type="common">Tuatara</name>
    <name type="synonym">Hatteria punctata</name>
    <dbReference type="NCBI Taxonomy" id="8508"/>
    <lineage>
        <taxon>Eukaryota</taxon>
        <taxon>Metazoa</taxon>
        <taxon>Chordata</taxon>
        <taxon>Craniata</taxon>
        <taxon>Vertebrata</taxon>
        <taxon>Euteleostomi</taxon>
        <taxon>Lepidosauria</taxon>
        <taxon>Sphenodontia</taxon>
        <taxon>Sphenodontidae</taxon>
        <taxon>Sphenodon</taxon>
    </lineage>
</organism>
<keyword evidence="8 9" id="KW-0807">Transducer</keyword>
<comment type="similarity">
    <text evidence="9">Belongs to the G-protein coupled receptor 1 family.</text>
</comment>
<evidence type="ECO:0000256" key="8">
    <source>
        <dbReference type="ARBA" id="ARBA00023224"/>
    </source>
</evidence>
<dbReference type="InterPro" id="IPR000725">
    <property type="entry name" value="Olfact_rcpt"/>
</dbReference>
<dbReference type="InterPro" id="IPR000276">
    <property type="entry name" value="GPCR_Rhodpsn"/>
</dbReference>
<keyword evidence="6 10" id="KW-1133">Transmembrane helix</keyword>
<keyword evidence="9" id="KW-0297">G-protein coupled receptor</keyword>
<dbReference type="PANTHER" id="PTHR26450:SF87">
    <property type="entry name" value="OLFACTORY RECEPTOR 51F2"/>
    <property type="match status" value="1"/>
</dbReference>
<dbReference type="SUPFAM" id="SSF81321">
    <property type="entry name" value="Family A G protein-coupled receptor-like"/>
    <property type="match status" value="1"/>
</dbReference>
<comment type="function">
    <text evidence="1">Odorant receptor.</text>
</comment>
<keyword evidence="13" id="KW-1185">Reference proteome</keyword>
<evidence type="ECO:0000256" key="1">
    <source>
        <dbReference type="ARBA" id="ARBA00002936"/>
    </source>
</evidence>
<feature type="domain" description="G-protein coupled receptors family 1 profile" evidence="11">
    <location>
        <begin position="43"/>
        <end position="294"/>
    </location>
</feature>
<evidence type="ECO:0000256" key="5">
    <source>
        <dbReference type="ARBA" id="ARBA00022725"/>
    </source>
</evidence>
<keyword evidence="9" id="KW-0675">Receptor</keyword>
<dbReference type="FunFam" id="1.20.1070.10:FF:000006">
    <property type="entry name" value="Olfactory receptor"/>
    <property type="match status" value="1"/>
</dbReference>
<dbReference type="AlphaFoldDB" id="A0A8D0H4Y8"/>
<dbReference type="Gene3D" id="1.20.1070.10">
    <property type="entry name" value="Rhodopsin 7-helix transmembrane proteins"/>
    <property type="match status" value="1"/>
</dbReference>
<dbReference type="PANTHER" id="PTHR26450">
    <property type="entry name" value="OLFACTORY RECEPTOR 56B1-RELATED"/>
    <property type="match status" value="1"/>
</dbReference>
<keyword evidence="5 10" id="KW-0552">Olfaction</keyword>
<proteinExistence type="inferred from homology"/>
<feature type="transmembrane region" description="Helical" evidence="10">
    <location>
        <begin position="101"/>
        <end position="122"/>
    </location>
</feature>
<evidence type="ECO:0000256" key="4">
    <source>
        <dbReference type="ARBA" id="ARBA00022692"/>
    </source>
</evidence>
<accession>A0A8D0H4Y8</accession>
<dbReference type="PROSITE" id="PS50262">
    <property type="entry name" value="G_PROTEIN_RECEP_F1_2"/>
    <property type="match status" value="1"/>
</dbReference>
<dbReference type="InterPro" id="IPR017452">
    <property type="entry name" value="GPCR_Rhodpsn_7TM"/>
</dbReference>
<keyword evidence="3 10" id="KW-0716">Sensory transduction</keyword>
<comment type="subcellular location">
    <subcellularLocation>
        <location evidence="10">Cell membrane</location>
        <topology evidence="10">Multi-pass membrane protein</topology>
    </subcellularLocation>
    <subcellularLocation>
        <location evidence="2">Membrane</location>
        <topology evidence="2">Multi-pass membrane protein</topology>
    </subcellularLocation>
</comment>
<keyword evidence="4 9" id="KW-0812">Transmembrane</keyword>
<evidence type="ECO:0000256" key="3">
    <source>
        <dbReference type="ARBA" id="ARBA00022606"/>
    </source>
</evidence>
<dbReference type="CDD" id="cd15917">
    <property type="entry name" value="7tmA_OR51_52-like"/>
    <property type="match status" value="1"/>
</dbReference>